<gene>
    <name evidence="2" type="primary">P0025F02.26</name>
</gene>
<feature type="region of interest" description="Disordered" evidence="1">
    <location>
        <begin position="1"/>
        <end position="142"/>
    </location>
</feature>
<reference evidence="3" key="2">
    <citation type="journal article" date="2008" name="Nucleic Acids Res.">
        <title>The rice annotation project database (RAP-DB): 2008 update.</title>
        <authorList>
            <consortium name="The rice annotation project (RAP)"/>
        </authorList>
    </citation>
    <scope>GENOME REANNOTATION</scope>
    <source>
        <strain evidence="3">cv. Nipponbare</strain>
    </source>
</reference>
<protein>
    <submittedName>
        <fullName evidence="2">Uncharacterized protein</fullName>
    </submittedName>
</protein>
<evidence type="ECO:0000256" key="1">
    <source>
        <dbReference type="SAM" id="MobiDB-lite"/>
    </source>
</evidence>
<feature type="compositionally biased region" description="Polar residues" evidence="1">
    <location>
        <begin position="8"/>
        <end position="34"/>
    </location>
</feature>
<dbReference type="Proteomes" id="UP000000763">
    <property type="component" value="Chromosome 2"/>
</dbReference>
<dbReference type="EMBL" id="AP006069">
    <property type="protein sequence ID" value="BAD17784.1"/>
    <property type="molecule type" value="Genomic_DNA"/>
</dbReference>
<dbReference type="AlphaFoldDB" id="Q6YTF3"/>
<accession>Q6YTF3</accession>
<reference evidence="3" key="1">
    <citation type="journal article" date="2005" name="Nature">
        <title>The map-based sequence of the rice genome.</title>
        <authorList>
            <consortium name="International rice genome sequencing project (IRGSP)"/>
            <person name="Matsumoto T."/>
            <person name="Wu J."/>
            <person name="Kanamori H."/>
            <person name="Katayose Y."/>
            <person name="Fujisawa M."/>
            <person name="Namiki N."/>
            <person name="Mizuno H."/>
            <person name="Yamamoto K."/>
            <person name="Antonio B.A."/>
            <person name="Baba T."/>
            <person name="Sakata K."/>
            <person name="Nagamura Y."/>
            <person name="Aoki H."/>
            <person name="Arikawa K."/>
            <person name="Arita K."/>
            <person name="Bito T."/>
            <person name="Chiden Y."/>
            <person name="Fujitsuka N."/>
            <person name="Fukunaka R."/>
            <person name="Hamada M."/>
            <person name="Harada C."/>
            <person name="Hayashi A."/>
            <person name="Hijishita S."/>
            <person name="Honda M."/>
            <person name="Hosokawa S."/>
            <person name="Ichikawa Y."/>
            <person name="Idonuma A."/>
            <person name="Iijima M."/>
            <person name="Ikeda M."/>
            <person name="Ikeno M."/>
            <person name="Ito K."/>
            <person name="Ito S."/>
            <person name="Ito T."/>
            <person name="Ito Y."/>
            <person name="Ito Y."/>
            <person name="Iwabuchi A."/>
            <person name="Kamiya K."/>
            <person name="Karasawa W."/>
            <person name="Kurita K."/>
            <person name="Katagiri S."/>
            <person name="Kikuta A."/>
            <person name="Kobayashi H."/>
            <person name="Kobayashi N."/>
            <person name="Machita K."/>
            <person name="Maehara T."/>
            <person name="Masukawa M."/>
            <person name="Mizubayashi T."/>
            <person name="Mukai Y."/>
            <person name="Nagasaki H."/>
            <person name="Nagata Y."/>
            <person name="Naito S."/>
            <person name="Nakashima M."/>
            <person name="Nakama Y."/>
            <person name="Nakamichi Y."/>
            <person name="Nakamura M."/>
            <person name="Meguro A."/>
            <person name="Negishi M."/>
            <person name="Ohta I."/>
            <person name="Ohta T."/>
            <person name="Okamoto M."/>
            <person name="Ono N."/>
            <person name="Saji S."/>
            <person name="Sakaguchi M."/>
            <person name="Sakai K."/>
            <person name="Shibata M."/>
            <person name="Shimokawa T."/>
            <person name="Song J."/>
            <person name="Takazaki Y."/>
            <person name="Terasawa K."/>
            <person name="Tsugane M."/>
            <person name="Tsuji K."/>
            <person name="Ueda S."/>
            <person name="Waki K."/>
            <person name="Yamagata H."/>
            <person name="Yamamoto M."/>
            <person name="Yamamoto S."/>
            <person name="Yamane H."/>
            <person name="Yoshiki S."/>
            <person name="Yoshihara R."/>
            <person name="Yukawa K."/>
            <person name="Zhong H."/>
            <person name="Yano M."/>
            <person name="Yuan Q."/>
            <person name="Ouyang S."/>
            <person name="Liu J."/>
            <person name="Jones K.M."/>
            <person name="Gansberger K."/>
            <person name="Moffat K."/>
            <person name="Hill J."/>
            <person name="Bera J."/>
            <person name="Fadrosh D."/>
            <person name="Jin S."/>
            <person name="Johri S."/>
            <person name="Kim M."/>
            <person name="Overton L."/>
            <person name="Reardon M."/>
            <person name="Tsitrin T."/>
            <person name="Vuong H."/>
            <person name="Weaver B."/>
            <person name="Ciecko A."/>
            <person name="Tallon L."/>
            <person name="Jackson J."/>
            <person name="Pai G."/>
            <person name="Aken S.V."/>
            <person name="Utterback T."/>
            <person name="Reidmuller S."/>
            <person name="Feldblyum T."/>
            <person name="Hsiao J."/>
            <person name="Zismann V."/>
            <person name="Iobst S."/>
            <person name="de Vazeille A.R."/>
            <person name="Buell C.R."/>
            <person name="Ying K."/>
            <person name="Li Y."/>
            <person name="Lu T."/>
            <person name="Huang Y."/>
            <person name="Zhao Q."/>
            <person name="Feng Q."/>
            <person name="Zhang L."/>
            <person name="Zhu J."/>
            <person name="Weng Q."/>
            <person name="Mu J."/>
            <person name="Lu Y."/>
            <person name="Fan D."/>
            <person name="Liu Y."/>
            <person name="Guan J."/>
            <person name="Zhang Y."/>
            <person name="Yu S."/>
            <person name="Liu X."/>
            <person name="Zhang Y."/>
            <person name="Hong G."/>
            <person name="Han B."/>
            <person name="Choisne N."/>
            <person name="Demange N."/>
            <person name="Orjeda G."/>
            <person name="Samain S."/>
            <person name="Cattolico L."/>
            <person name="Pelletier E."/>
            <person name="Couloux A."/>
            <person name="Segurens B."/>
            <person name="Wincker P."/>
            <person name="D'Hont A."/>
            <person name="Scarpelli C."/>
            <person name="Weissenbach J."/>
            <person name="Salanoubat M."/>
            <person name="Quetier F."/>
            <person name="Yu Y."/>
            <person name="Kim H.R."/>
            <person name="Rambo T."/>
            <person name="Currie J."/>
            <person name="Collura K."/>
            <person name="Luo M."/>
            <person name="Yang T."/>
            <person name="Ammiraju J.S.S."/>
            <person name="Engler F."/>
            <person name="Soderlund C."/>
            <person name="Wing R.A."/>
            <person name="Palmer L.E."/>
            <person name="de la Bastide M."/>
            <person name="Spiegel L."/>
            <person name="Nascimento L."/>
            <person name="Zutavern T."/>
            <person name="O'Shaughnessy A."/>
            <person name="Dike S."/>
            <person name="Dedhia N."/>
            <person name="Preston R."/>
            <person name="Balija V."/>
            <person name="McCombie W.R."/>
            <person name="Chow T."/>
            <person name="Chen H."/>
            <person name="Chung M."/>
            <person name="Chen C."/>
            <person name="Shaw J."/>
            <person name="Wu H."/>
            <person name="Hsiao K."/>
            <person name="Chao Y."/>
            <person name="Chu M."/>
            <person name="Cheng C."/>
            <person name="Hour A."/>
            <person name="Lee P."/>
            <person name="Lin S."/>
            <person name="Lin Y."/>
            <person name="Liou J."/>
            <person name="Liu S."/>
            <person name="Hsing Y."/>
            <person name="Raghuvanshi S."/>
            <person name="Mohanty A."/>
            <person name="Bharti A.K."/>
            <person name="Gaur A."/>
            <person name="Gupta V."/>
            <person name="Kumar D."/>
            <person name="Ravi V."/>
            <person name="Vij S."/>
            <person name="Kapur A."/>
            <person name="Khurana P."/>
            <person name="Khurana P."/>
            <person name="Khurana J.P."/>
            <person name="Tyagi A.K."/>
            <person name="Gaikwad K."/>
            <person name="Singh A."/>
            <person name="Dalal V."/>
            <person name="Srivastava S."/>
            <person name="Dixit A."/>
            <person name="Pal A.K."/>
            <person name="Ghazi I.A."/>
            <person name="Yadav M."/>
            <person name="Pandit A."/>
            <person name="Bhargava A."/>
            <person name="Sureshbabu K."/>
            <person name="Batra K."/>
            <person name="Sharma T.R."/>
            <person name="Mohapatra T."/>
            <person name="Singh N.K."/>
            <person name="Messing J."/>
            <person name="Nelson A.B."/>
            <person name="Fuks G."/>
            <person name="Kavchok S."/>
            <person name="Keizer G."/>
            <person name="Linton E."/>
            <person name="Llaca V."/>
            <person name="Song R."/>
            <person name="Tanyolac B."/>
            <person name="Young S."/>
            <person name="Ho-Il K."/>
            <person name="Hahn J.H."/>
            <person name="Sangsakoo G."/>
            <person name="Vanavichit A."/>
            <person name="de Mattos Luiz.A.T."/>
            <person name="Zimmer P.D."/>
            <person name="Malone G."/>
            <person name="Dellagostin O."/>
            <person name="de Oliveira A.C."/>
            <person name="Bevan M."/>
            <person name="Bancroft I."/>
            <person name="Minx P."/>
            <person name="Cordum H."/>
            <person name="Wilson R."/>
            <person name="Cheng Z."/>
            <person name="Jin W."/>
            <person name="Jiang J."/>
            <person name="Leong S.A."/>
            <person name="Iwama H."/>
            <person name="Gojobori T."/>
            <person name="Itoh T."/>
            <person name="Niimura Y."/>
            <person name="Fujii Y."/>
            <person name="Habara T."/>
            <person name="Sakai H."/>
            <person name="Sato Y."/>
            <person name="Wilson G."/>
            <person name="Kumar K."/>
            <person name="McCouch S."/>
            <person name="Juretic N."/>
            <person name="Hoen D."/>
            <person name="Wright S."/>
            <person name="Bruskiewich R."/>
            <person name="Bureau T."/>
            <person name="Miyao A."/>
            <person name="Hirochika H."/>
            <person name="Nishikawa T."/>
            <person name="Kadowaki K."/>
            <person name="Sugiura M."/>
            <person name="Burr B."/>
            <person name="Sasaki T."/>
        </authorList>
    </citation>
    <scope>NUCLEOTIDE SEQUENCE [LARGE SCALE GENOMIC DNA]</scope>
    <source>
        <strain evidence="3">cv. Nipponbare</strain>
    </source>
</reference>
<evidence type="ECO:0000313" key="2">
    <source>
        <dbReference type="EMBL" id="BAD17784.1"/>
    </source>
</evidence>
<proteinExistence type="predicted"/>
<sequence length="142" mass="15314">MHNKIIHRSSTNSSQSKRNIQSTNHSQNVKTKINTVAFMPPGRRCPAATACLQRPGPSVAASPTCPLAAASLGHRPASPPARSGRGEATARRRRRSGEGRERRGEVDWRKGKERGRKGGGDGWRRGGGRGLIKNIDEGMDGL</sequence>
<name>Q6YTF3_ORYSJ</name>
<feature type="compositionally biased region" description="Basic and acidic residues" evidence="1">
    <location>
        <begin position="84"/>
        <end position="124"/>
    </location>
</feature>
<evidence type="ECO:0000313" key="3">
    <source>
        <dbReference type="Proteomes" id="UP000000763"/>
    </source>
</evidence>
<organism evidence="2 3">
    <name type="scientific">Oryza sativa subsp. japonica</name>
    <name type="common">Rice</name>
    <dbReference type="NCBI Taxonomy" id="39947"/>
    <lineage>
        <taxon>Eukaryota</taxon>
        <taxon>Viridiplantae</taxon>
        <taxon>Streptophyta</taxon>
        <taxon>Embryophyta</taxon>
        <taxon>Tracheophyta</taxon>
        <taxon>Spermatophyta</taxon>
        <taxon>Magnoliopsida</taxon>
        <taxon>Liliopsida</taxon>
        <taxon>Poales</taxon>
        <taxon>Poaceae</taxon>
        <taxon>BOP clade</taxon>
        <taxon>Oryzoideae</taxon>
        <taxon>Oryzeae</taxon>
        <taxon>Oryzinae</taxon>
        <taxon>Oryza</taxon>
        <taxon>Oryza sativa</taxon>
    </lineage>
</organism>